<keyword evidence="5" id="KW-1185">Reference proteome</keyword>
<protein>
    <submittedName>
        <fullName evidence="4">Ltp family lipoprotein</fullName>
    </submittedName>
</protein>
<keyword evidence="4" id="KW-0449">Lipoprotein</keyword>
<dbReference type="Proteomes" id="UP000678228">
    <property type="component" value="Unassembled WGS sequence"/>
</dbReference>
<feature type="domain" description="Putative host cell surface-exposed lipoprotein Ltp-like HTH region" evidence="3">
    <location>
        <begin position="130"/>
        <end position="177"/>
    </location>
</feature>
<feature type="chain" id="PRO_5037023015" evidence="2">
    <location>
        <begin position="23"/>
        <end position="179"/>
    </location>
</feature>
<dbReference type="Gene3D" id="1.10.10.10">
    <property type="entry name" value="Winged helix-like DNA-binding domain superfamily/Winged helix DNA-binding domain"/>
    <property type="match status" value="2"/>
</dbReference>
<reference evidence="4" key="1">
    <citation type="submission" date="2021-03" db="EMBL/GenBank/DDBJ databases">
        <title>Bacillus suaedae sp. nov., isolated from Suaeda aralocaspica.</title>
        <authorList>
            <person name="Lei R.F.R."/>
        </authorList>
    </citation>
    <scope>NUCLEOTIDE SEQUENCE</scope>
    <source>
        <strain evidence="4">YZJH907-2</strain>
    </source>
</reference>
<gene>
    <name evidence="4" type="ORF">J7W16_08320</name>
</gene>
<evidence type="ECO:0000259" key="3">
    <source>
        <dbReference type="Pfam" id="PF07553"/>
    </source>
</evidence>
<feature type="region of interest" description="Disordered" evidence="1">
    <location>
        <begin position="26"/>
        <end position="79"/>
    </location>
</feature>
<dbReference type="InterPro" id="IPR036388">
    <property type="entry name" value="WH-like_DNA-bd_sf"/>
</dbReference>
<evidence type="ECO:0000313" key="5">
    <source>
        <dbReference type="Proteomes" id="UP000678228"/>
    </source>
</evidence>
<evidence type="ECO:0000256" key="2">
    <source>
        <dbReference type="SAM" id="SignalP"/>
    </source>
</evidence>
<dbReference type="AlphaFoldDB" id="A0A940WR25"/>
<evidence type="ECO:0000313" key="4">
    <source>
        <dbReference type="EMBL" id="MBP3951139.1"/>
    </source>
</evidence>
<feature type="signal peptide" evidence="2">
    <location>
        <begin position="1"/>
        <end position="22"/>
    </location>
</feature>
<dbReference type="Pfam" id="PF07553">
    <property type="entry name" value="Lipoprotein_Ltp"/>
    <property type="match status" value="2"/>
</dbReference>
<name>A0A940WR25_9BACI</name>
<dbReference type="PROSITE" id="PS51257">
    <property type="entry name" value="PROKAR_LIPOPROTEIN"/>
    <property type="match status" value="1"/>
</dbReference>
<dbReference type="RefSeq" id="WP_210596838.1">
    <property type="nucleotide sequence ID" value="NZ_JAGKSQ010000003.1"/>
</dbReference>
<comment type="caution">
    <text evidence="4">The sequence shown here is derived from an EMBL/GenBank/DDBJ whole genome shotgun (WGS) entry which is preliminary data.</text>
</comment>
<feature type="domain" description="Putative host cell surface-exposed lipoprotein Ltp-like HTH region" evidence="3">
    <location>
        <begin position="83"/>
        <end position="127"/>
    </location>
</feature>
<dbReference type="EMBL" id="JAGKSQ010000003">
    <property type="protein sequence ID" value="MBP3951139.1"/>
    <property type="molecule type" value="Genomic_DNA"/>
</dbReference>
<sequence length="179" mass="20140">MKKLLSLPIMVLLIAVMTACGAVEEEQVPAETQATEETEIENEADAIADEETEVEETEEVAEEEVVEVEPAEQEPAEVPREFQNALRSAQNYVDIMPFSEKGLFEQLTSEYGDQYPDDAAQYAIENVEVDYNEEALEAAKTYQEISPMSDQQLLDQLASEYGDQYTKEQAQYALENLPN</sequence>
<organism evidence="4 5">
    <name type="scientific">Halalkalibacter suaedae</name>
    <dbReference type="NCBI Taxonomy" id="2822140"/>
    <lineage>
        <taxon>Bacteria</taxon>
        <taxon>Bacillati</taxon>
        <taxon>Bacillota</taxon>
        <taxon>Bacilli</taxon>
        <taxon>Bacillales</taxon>
        <taxon>Bacillaceae</taxon>
        <taxon>Halalkalibacter</taxon>
    </lineage>
</organism>
<evidence type="ECO:0000256" key="1">
    <source>
        <dbReference type="SAM" id="MobiDB-lite"/>
    </source>
</evidence>
<dbReference type="InterPro" id="IPR011434">
    <property type="entry name" value="Ltp-like_HTH"/>
</dbReference>
<feature type="compositionally biased region" description="Acidic residues" evidence="1">
    <location>
        <begin position="26"/>
        <end position="75"/>
    </location>
</feature>
<accession>A0A940WR25</accession>
<keyword evidence="2" id="KW-0732">Signal</keyword>
<proteinExistence type="predicted"/>